<gene>
    <name evidence="2" type="ORF">HMPREF1536_02996</name>
</gene>
<dbReference type="Pfam" id="PF16125">
    <property type="entry name" value="DUF4837"/>
    <property type="match status" value="1"/>
</dbReference>
<proteinExistence type="predicted"/>
<dbReference type="PATRIC" id="fig|1203610.3.peg.3063"/>
<comment type="caution">
    <text evidence="2">The sequence shown here is derived from an EMBL/GenBank/DDBJ whole genome shotgun (WGS) entry which is preliminary data.</text>
</comment>
<keyword evidence="1" id="KW-0732">Signal</keyword>
<feature type="signal peptide" evidence="1">
    <location>
        <begin position="1"/>
        <end position="18"/>
    </location>
</feature>
<evidence type="ECO:0000256" key="1">
    <source>
        <dbReference type="SAM" id="SignalP"/>
    </source>
</evidence>
<dbReference type="Proteomes" id="UP000033035">
    <property type="component" value="Unassembled WGS sequence"/>
</dbReference>
<accession>A0A0F5JDG1</accession>
<dbReference type="EMBL" id="AQHW01000015">
    <property type="protein sequence ID" value="KKB55525.1"/>
    <property type="molecule type" value="Genomic_DNA"/>
</dbReference>
<reference evidence="2 3" key="1">
    <citation type="submission" date="2013-04" db="EMBL/GenBank/DDBJ databases">
        <title>The Genome Sequence of Parabacteroides gordonii DSM 23371.</title>
        <authorList>
            <consortium name="The Broad Institute Genomics Platform"/>
            <person name="Earl A."/>
            <person name="Ward D."/>
            <person name="Feldgarden M."/>
            <person name="Gevers D."/>
            <person name="Martens E."/>
            <person name="Sakamoto M."/>
            <person name="Benno Y."/>
            <person name="Suzuki N."/>
            <person name="Matsunaga N."/>
            <person name="Koshihara K."/>
            <person name="Seki M."/>
            <person name="Komiya H."/>
            <person name="Walker B."/>
            <person name="Young S."/>
            <person name="Zeng Q."/>
            <person name="Gargeya S."/>
            <person name="Fitzgerald M."/>
            <person name="Haas B."/>
            <person name="Abouelleil A."/>
            <person name="Allen A.W."/>
            <person name="Alvarado L."/>
            <person name="Arachchi H.M."/>
            <person name="Berlin A.M."/>
            <person name="Chapman S.B."/>
            <person name="Gainer-Dewar J."/>
            <person name="Goldberg J."/>
            <person name="Griggs A."/>
            <person name="Gujja S."/>
            <person name="Hansen M."/>
            <person name="Howarth C."/>
            <person name="Imamovic A."/>
            <person name="Ireland A."/>
            <person name="Larimer J."/>
            <person name="McCowan C."/>
            <person name="Murphy C."/>
            <person name="Pearson M."/>
            <person name="Poon T.W."/>
            <person name="Priest M."/>
            <person name="Roberts A."/>
            <person name="Saif S."/>
            <person name="Shea T."/>
            <person name="Sisk P."/>
            <person name="Sykes S."/>
            <person name="Wortman J."/>
            <person name="Nusbaum C."/>
            <person name="Birren B."/>
        </authorList>
    </citation>
    <scope>NUCLEOTIDE SEQUENCE [LARGE SCALE GENOMIC DNA]</scope>
    <source>
        <strain evidence="2 3">MS-1</strain>
    </source>
</reference>
<dbReference type="InterPro" id="IPR032286">
    <property type="entry name" value="DUF4837"/>
</dbReference>
<name>A0A0F5JDG1_9BACT</name>
<evidence type="ECO:0008006" key="4">
    <source>
        <dbReference type="Google" id="ProtNLM"/>
    </source>
</evidence>
<keyword evidence="3" id="KW-1185">Reference proteome</keyword>
<dbReference type="AlphaFoldDB" id="A0A0F5JDG1"/>
<evidence type="ECO:0000313" key="3">
    <source>
        <dbReference type="Proteomes" id="UP000033035"/>
    </source>
</evidence>
<evidence type="ECO:0000313" key="2">
    <source>
        <dbReference type="EMBL" id="KKB55525.1"/>
    </source>
</evidence>
<feature type="chain" id="PRO_5002489704" description="DUF4837 domain-containing protein" evidence="1">
    <location>
        <begin position="19"/>
        <end position="335"/>
    </location>
</feature>
<dbReference type="RefSeq" id="WP_028728516.1">
    <property type="nucleotide sequence ID" value="NZ_AUAE01000031.1"/>
</dbReference>
<dbReference type="PROSITE" id="PS51257">
    <property type="entry name" value="PROKAR_LIPOPROTEIN"/>
    <property type="match status" value="1"/>
</dbReference>
<organism evidence="2 3">
    <name type="scientific">Parabacteroides gordonii MS-1 = DSM 23371</name>
    <dbReference type="NCBI Taxonomy" id="1203610"/>
    <lineage>
        <taxon>Bacteria</taxon>
        <taxon>Pseudomonadati</taxon>
        <taxon>Bacteroidota</taxon>
        <taxon>Bacteroidia</taxon>
        <taxon>Bacteroidales</taxon>
        <taxon>Tannerellaceae</taxon>
        <taxon>Parabacteroides</taxon>
    </lineage>
</organism>
<dbReference type="STRING" id="1203610.HMPREF1536_02996"/>
<sequence length="335" mass="38111">MRTQHLFTLFLLGLLTLAGCNTSIVEKRATGLPYEVLVVMTKEVNDSEVGELVRAQLNTPVAGLPQIEPSMRITYAPVETFNGLLRYVRNILLVDIDPAKYTTVSMKTSKDEWATNQEVIKLNAPSTEELVTYLLFHDSDIVNQFSKVERERRVAILKKDYSQLAMEKVNEKFDIQLYAPNDMTYYKDTTDFLWVSNNAKTGRVDLLVYSFPYTDENTFTEDYLVAKRDSVLKVNLPGAFPDSYMATERRAALSYEPITLDNQYCGVLRGLWKMVGDKMGGPFVSHAFLDERSQRIVVTEGLVFAPETTKRNLIRKIEAALYTVNIPKPLVVQAY</sequence>
<dbReference type="HOGENOM" id="CLU_064059_0_0_10"/>
<protein>
    <recommendedName>
        <fullName evidence="4">DUF4837 domain-containing protein</fullName>
    </recommendedName>
</protein>